<evidence type="ECO:0000256" key="1">
    <source>
        <dbReference type="SAM" id="MobiDB-lite"/>
    </source>
</evidence>
<dbReference type="HOGENOM" id="CLU_123930_0_0_3"/>
<evidence type="ECO:0000313" key="2">
    <source>
        <dbReference type="EMBL" id="EGJ33523.1"/>
    </source>
</evidence>
<reference evidence="3" key="1">
    <citation type="journal article" date="2011" name="Proc. Natl. Acad. Sci. U.S.A.">
        <title>Genomic insights into the physiology and ecology of the marine filamentous cyanobacterium Lyngbya majuscula.</title>
        <authorList>
            <person name="Jones A.C."/>
            <person name="Monroe E.A."/>
            <person name="Podell S."/>
            <person name="Hess W.R."/>
            <person name="Klages S."/>
            <person name="Esquenazi E."/>
            <person name="Niessen S."/>
            <person name="Hoover H."/>
            <person name="Rothmann M."/>
            <person name="Lasken R.S."/>
            <person name="Yates J.R.III."/>
            <person name="Reinhardt R."/>
            <person name="Kube M."/>
            <person name="Burkart M.D."/>
            <person name="Allen E.E."/>
            <person name="Dorrestein P.C."/>
            <person name="Gerwick W.H."/>
            <person name="Gerwick L."/>
        </authorList>
    </citation>
    <scope>NUCLEOTIDE SEQUENCE [LARGE SCALE GENOMIC DNA]</scope>
    <source>
        <strain evidence="3">3L</strain>
    </source>
</reference>
<dbReference type="EMBL" id="GL890848">
    <property type="protein sequence ID" value="EGJ33523.1"/>
    <property type="molecule type" value="Genomic_DNA"/>
</dbReference>
<dbReference type="OrthoDB" id="468587at2"/>
<proteinExistence type="predicted"/>
<protein>
    <submittedName>
        <fullName evidence="2">Uncharacterized protein</fullName>
    </submittedName>
</protein>
<accession>F4XPR9</accession>
<sequence>MVGLFKRNKSKGFYLELDESETSTPQQPAVEQKPEPAIAQTTAETATVVAPAQATAETTTAVATAEASKPKSARQAKKEELAKAKAEAKAKKQAEAEAKKKAAAPEPTPVAAINSAAAVVNSKAKGQPETTFATKYVPMIMPRRRPGPSMNKFLDMAAQMQNPRF</sequence>
<feature type="region of interest" description="Disordered" evidence="1">
    <location>
        <begin position="60"/>
        <end position="107"/>
    </location>
</feature>
<name>F4XPR9_9CYAN</name>
<feature type="region of interest" description="Disordered" evidence="1">
    <location>
        <begin position="17"/>
        <end position="38"/>
    </location>
</feature>
<organism evidence="2 3">
    <name type="scientific">Moorena producens 3L</name>
    <dbReference type="NCBI Taxonomy" id="489825"/>
    <lineage>
        <taxon>Bacteria</taxon>
        <taxon>Bacillati</taxon>
        <taxon>Cyanobacteriota</taxon>
        <taxon>Cyanophyceae</taxon>
        <taxon>Coleofasciculales</taxon>
        <taxon>Coleofasciculaceae</taxon>
        <taxon>Moorena</taxon>
    </lineage>
</organism>
<feature type="compositionally biased region" description="Basic and acidic residues" evidence="1">
    <location>
        <begin position="76"/>
        <end position="100"/>
    </location>
</feature>
<gene>
    <name evidence="2" type="ORF">LYNGBM3L_34820</name>
</gene>
<keyword evidence="3" id="KW-1185">Reference proteome</keyword>
<dbReference type="Proteomes" id="UP000003959">
    <property type="component" value="Unassembled WGS sequence"/>
</dbReference>
<evidence type="ECO:0000313" key="3">
    <source>
        <dbReference type="Proteomes" id="UP000003959"/>
    </source>
</evidence>
<dbReference type="RefSeq" id="WP_008182159.1">
    <property type="nucleotide sequence ID" value="NZ_GL890848.1"/>
</dbReference>
<dbReference type="AlphaFoldDB" id="F4XPR9"/>